<keyword evidence="1" id="KW-0175">Coiled coil</keyword>
<name>A0A699LCN9_TANCI</name>
<evidence type="ECO:0000256" key="2">
    <source>
        <dbReference type="SAM" id="MobiDB-lite"/>
    </source>
</evidence>
<accession>A0A699LCN9</accession>
<comment type="caution">
    <text evidence="3">The sequence shown here is derived from an EMBL/GenBank/DDBJ whole genome shotgun (WGS) entry which is preliminary data.</text>
</comment>
<feature type="compositionally biased region" description="Basic and acidic residues" evidence="2">
    <location>
        <begin position="30"/>
        <end position="50"/>
    </location>
</feature>
<organism evidence="3">
    <name type="scientific">Tanacetum cinerariifolium</name>
    <name type="common">Dalmatian daisy</name>
    <name type="synonym">Chrysanthemum cinerariifolium</name>
    <dbReference type="NCBI Taxonomy" id="118510"/>
    <lineage>
        <taxon>Eukaryota</taxon>
        <taxon>Viridiplantae</taxon>
        <taxon>Streptophyta</taxon>
        <taxon>Embryophyta</taxon>
        <taxon>Tracheophyta</taxon>
        <taxon>Spermatophyta</taxon>
        <taxon>Magnoliopsida</taxon>
        <taxon>eudicotyledons</taxon>
        <taxon>Gunneridae</taxon>
        <taxon>Pentapetalae</taxon>
        <taxon>asterids</taxon>
        <taxon>campanulids</taxon>
        <taxon>Asterales</taxon>
        <taxon>Asteraceae</taxon>
        <taxon>Asteroideae</taxon>
        <taxon>Anthemideae</taxon>
        <taxon>Anthemidinae</taxon>
        <taxon>Tanacetum</taxon>
    </lineage>
</organism>
<feature type="coiled-coil region" evidence="1">
    <location>
        <begin position="174"/>
        <end position="201"/>
    </location>
</feature>
<feature type="non-terminal residue" evidence="3">
    <location>
        <position position="1"/>
    </location>
</feature>
<feature type="region of interest" description="Disordered" evidence="2">
    <location>
        <begin position="30"/>
        <end position="58"/>
    </location>
</feature>
<dbReference type="AlphaFoldDB" id="A0A699LCN9"/>
<evidence type="ECO:0000313" key="3">
    <source>
        <dbReference type="EMBL" id="GFB28505.1"/>
    </source>
</evidence>
<proteinExistence type="predicted"/>
<evidence type="ECO:0000256" key="1">
    <source>
        <dbReference type="SAM" id="Coils"/>
    </source>
</evidence>
<sequence length="215" mass="24380">LQKKVKRLEKKQRARTRGMKLFKIGTSKKKTLDKENVSKQERDESNRTEELNLSNKGSGKTKVFDYTTAAEKDVNSAEPVSTAGDAVNAASVIPDICDAGPFTSTADDIFEDEMTTMANTLMAIRRTRPRTTSVVIHDVEEEPRRATPPSTVQSQDKGKGKMVESEPISKNPIKAQIQRDAEIAQRLYEEEQAQFEREQRIARKELQNKKLRMMH</sequence>
<feature type="region of interest" description="Disordered" evidence="2">
    <location>
        <begin position="141"/>
        <end position="173"/>
    </location>
</feature>
<reference evidence="3" key="1">
    <citation type="journal article" date="2019" name="Sci. Rep.">
        <title>Draft genome of Tanacetum cinerariifolium, the natural source of mosquito coil.</title>
        <authorList>
            <person name="Yamashiro T."/>
            <person name="Shiraishi A."/>
            <person name="Satake H."/>
            <person name="Nakayama K."/>
        </authorList>
    </citation>
    <scope>NUCLEOTIDE SEQUENCE</scope>
</reference>
<gene>
    <name evidence="3" type="ORF">Tci_700476</name>
</gene>
<protein>
    <submittedName>
        <fullName evidence="3">Uncharacterized protein</fullName>
    </submittedName>
</protein>
<dbReference type="EMBL" id="BKCJ010593132">
    <property type="protein sequence ID" value="GFB28505.1"/>
    <property type="molecule type" value="Genomic_DNA"/>
</dbReference>